<feature type="signal peptide" evidence="2">
    <location>
        <begin position="1"/>
        <end position="26"/>
    </location>
</feature>
<evidence type="ECO:0000256" key="1">
    <source>
        <dbReference type="SAM" id="MobiDB-lite"/>
    </source>
</evidence>
<keyword evidence="2" id="KW-0732">Signal</keyword>
<dbReference type="VEuPathDB" id="FungiDB:KRP23_14569"/>
<dbReference type="OMA" id="PASKNGN"/>
<feature type="compositionally biased region" description="Basic residues" evidence="1">
    <location>
        <begin position="274"/>
        <end position="288"/>
    </location>
</feature>
<dbReference type="eggNOG" id="ENOG502R7RB">
    <property type="taxonomic scope" value="Eukaryota"/>
</dbReference>
<evidence type="ECO:0000256" key="2">
    <source>
        <dbReference type="SAM" id="SignalP"/>
    </source>
</evidence>
<dbReference type="AlphaFoldDB" id="H3GQB8"/>
<evidence type="ECO:0000313" key="4">
    <source>
        <dbReference type="Proteomes" id="UP000005238"/>
    </source>
</evidence>
<dbReference type="STRING" id="164328.H3GQB8"/>
<feature type="region of interest" description="Disordered" evidence="1">
    <location>
        <begin position="27"/>
        <end position="84"/>
    </location>
</feature>
<dbReference type="HOGENOM" id="CLU_978156_0_0_1"/>
<dbReference type="VEuPathDB" id="FungiDB:KRP22_4409"/>
<feature type="region of interest" description="Disordered" evidence="1">
    <location>
        <begin position="105"/>
        <end position="288"/>
    </location>
</feature>
<organism evidence="3 4">
    <name type="scientific">Phytophthora ramorum</name>
    <name type="common">Sudden oak death agent</name>
    <dbReference type="NCBI Taxonomy" id="164328"/>
    <lineage>
        <taxon>Eukaryota</taxon>
        <taxon>Sar</taxon>
        <taxon>Stramenopiles</taxon>
        <taxon>Oomycota</taxon>
        <taxon>Peronosporomycetes</taxon>
        <taxon>Peronosporales</taxon>
        <taxon>Peronosporaceae</taxon>
        <taxon>Phytophthora</taxon>
    </lineage>
</organism>
<feature type="compositionally biased region" description="Low complexity" evidence="1">
    <location>
        <begin position="107"/>
        <end position="240"/>
    </location>
</feature>
<accession>H3GQB8</accession>
<evidence type="ECO:0008006" key="5">
    <source>
        <dbReference type="Google" id="ProtNLM"/>
    </source>
</evidence>
<dbReference type="EnsemblProtists" id="Phyra78980">
    <property type="protein sequence ID" value="Phyra78980"/>
    <property type="gene ID" value="Phyra78980"/>
</dbReference>
<protein>
    <recommendedName>
        <fullName evidence="5">RxLR effector protein</fullName>
    </recommendedName>
</protein>
<evidence type="ECO:0000313" key="3">
    <source>
        <dbReference type="EnsemblProtists" id="Phyra78980"/>
    </source>
</evidence>
<reference evidence="4" key="1">
    <citation type="journal article" date="2006" name="Science">
        <title>Phytophthora genome sequences uncover evolutionary origins and mechanisms of pathogenesis.</title>
        <authorList>
            <person name="Tyler B.M."/>
            <person name="Tripathy S."/>
            <person name="Zhang X."/>
            <person name="Dehal P."/>
            <person name="Jiang R.H."/>
            <person name="Aerts A."/>
            <person name="Arredondo F.D."/>
            <person name="Baxter L."/>
            <person name="Bensasson D."/>
            <person name="Beynon J.L."/>
            <person name="Chapman J."/>
            <person name="Damasceno C.M."/>
            <person name="Dorrance A.E."/>
            <person name="Dou D."/>
            <person name="Dickerman A.W."/>
            <person name="Dubchak I.L."/>
            <person name="Garbelotto M."/>
            <person name="Gijzen M."/>
            <person name="Gordon S.G."/>
            <person name="Govers F."/>
            <person name="Grunwald N.J."/>
            <person name="Huang W."/>
            <person name="Ivors K.L."/>
            <person name="Jones R.W."/>
            <person name="Kamoun S."/>
            <person name="Krampis K."/>
            <person name="Lamour K.H."/>
            <person name="Lee M.K."/>
            <person name="McDonald W.H."/>
            <person name="Medina M."/>
            <person name="Meijer H.J."/>
            <person name="Nordberg E.K."/>
            <person name="Maclean D.J."/>
            <person name="Ospina-Giraldo M.D."/>
            <person name="Morris P.F."/>
            <person name="Phuntumart V."/>
            <person name="Putnam N.H."/>
            <person name="Rash S."/>
            <person name="Rose J.K."/>
            <person name="Sakihama Y."/>
            <person name="Salamov A.A."/>
            <person name="Savidor A."/>
            <person name="Scheuring C.F."/>
            <person name="Smith B.M."/>
            <person name="Sobral B.W."/>
            <person name="Terry A."/>
            <person name="Torto-Alalibo T.A."/>
            <person name="Win J."/>
            <person name="Xu Z."/>
            <person name="Zhang H."/>
            <person name="Grigoriev I.V."/>
            <person name="Rokhsar D.S."/>
            <person name="Boore J.L."/>
        </authorList>
    </citation>
    <scope>NUCLEOTIDE SEQUENCE [LARGE SCALE GENOMIC DNA]</scope>
    <source>
        <strain evidence="4">Pr102</strain>
    </source>
</reference>
<dbReference type="VEuPathDB" id="FungiDB:KRP23_14567"/>
<feature type="compositionally biased region" description="Polar residues" evidence="1">
    <location>
        <begin position="38"/>
        <end position="49"/>
    </location>
</feature>
<feature type="chain" id="PRO_5003587607" description="RxLR effector protein" evidence="2">
    <location>
        <begin position="27"/>
        <end position="288"/>
    </location>
</feature>
<sequence length="288" mass="30434">MKASYSILAAAALLAVAALGTPGVHAGQNPVTRHTHMNNHSYSFQSIPDSKSHRALRSMDTPKQGPIHNGKQKHPHHDDPQQNDKRAHRALLGADGIVSIQRTLGQAPVTPATTTTSSSKVTPAATTTKATPAPTTPHNKPKLTPAPTKTKPKATPASTTTSSTSKHTPAQTLTKPKVTPVATKATPVPSTTKPKTPTPKTVKPKTTPAATTSKDKTPVPTKASSSKVTPSPTTSKSTTTGKISDVVQQKARNLGEDQTEQQQQQRPHDYKQGAKPKSKNGGKHHKQM</sequence>
<proteinExistence type="predicted"/>
<dbReference type="EMBL" id="DS566033">
    <property type="status" value="NOT_ANNOTATED_CDS"/>
    <property type="molecule type" value="Genomic_DNA"/>
</dbReference>
<name>H3GQB8_PHYRM</name>
<dbReference type="InParanoid" id="H3GQB8"/>
<dbReference type="Proteomes" id="UP000005238">
    <property type="component" value="Unassembled WGS sequence"/>
</dbReference>
<reference evidence="3" key="2">
    <citation type="submission" date="2015-06" db="UniProtKB">
        <authorList>
            <consortium name="EnsemblProtists"/>
        </authorList>
    </citation>
    <scope>IDENTIFICATION</scope>
    <source>
        <strain evidence="3">Pr102</strain>
    </source>
</reference>
<keyword evidence="4" id="KW-1185">Reference proteome</keyword>